<proteinExistence type="predicted"/>
<gene>
    <name evidence="6" type="ORF">ED208_15025</name>
</gene>
<dbReference type="PANTHER" id="PTHR30055">
    <property type="entry name" value="HTH-TYPE TRANSCRIPTIONAL REGULATOR RUTR"/>
    <property type="match status" value="1"/>
</dbReference>
<evidence type="ECO:0000256" key="2">
    <source>
        <dbReference type="ARBA" id="ARBA00023125"/>
    </source>
</evidence>
<dbReference type="Proteomes" id="UP000282106">
    <property type="component" value="Unassembled WGS sequence"/>
</dbReference>
<name>A0A3N0V210_9GAMM</name>
<evidence type="ECO:0000313" key="7">
    <source>
        <dbReference type="Proteomes" id="UP000282106"/>
    </source>
</evidence>
<dbReference type="PRINTS" id="PR00455">
    <property type="entry name" value="HTHTETR"/>
</dbReference>
<dbReference type="SUPFAM" id="SSF46689">
    <property type="entry name" value="Homeodomain-like"/>
    <property type="match status" value="1"/>
</dbReference>
<evidence type="ECO:0000256" key="3">
    <source>
        <dbReference type="ARBA" id="ARBA00023163"/>
    </source>
</evidence>
<dbReference type="Gene3D" id="1.10.357.10">
    <property type="entry name" value="Tetracycline Repressor, domain 2"/>
    <property type="match status" value="1"/>
</dbReference>
<evidence type="ECO:0000256" key="1">
    <source>
        <dbReference type="ARBA" id="ARBA00023015"/>
    </source>
</evidence>
<feature type="DNA-binding region" description="H-T-H motif" evidence="4">
    <location>
        <begin position="35"/>
        <end position="54"/>
    </location>
</feature>
<comment type="caution">
    <text evidence="6">The sequence shown here is derived from an EMBL/GenBank/DDBJ whole genome shotgun (WGS) entry which is preliminary data.</text>
</comment>
<evidence type="ECO:0000313" key="6">
    <source>
        <dbReference type="EMBL" id="ROH86745.1"/>
    </source>
</evidence>
<feature type="domain" description="HTH tetR-type" evidence="5">
    <location>
        <begin position="12"/>
        <end position="72"/>
    </location>
</feature>
<dbReference type="RefSeq" id="WP_123212734.1">
    <property type="nucleotide sequence ID" value="NZ_RJVO01000008.1"/>
</dbReference>
<dbReference type="AlphaFoldDB" id="A0A3N0V210"/>
<dbReference type="InterPro" id="IPR050109">
    <property type="entry name" value="HTH-type_TetR-like_transc_reg"/>
</dbReference>
<dbReference type="InParanoid" id="A0A3N0V210"/>
<dbReference type="EMBL" id="RJVO01000008">
    <property type="protein sequence ID" value="ROH86745.1"/>
    <property type="molecule type" value="Genomic_DNA"/>
</dbReference>
<keyword evidence="7" id="KW-1185">Reference proteome</keyword>
<sequence>MGTKERRQRQLEEREQRFLAAARELIREDGLLKLQMSRIAERAEYAVGTLYLHFASKEDLLLALTIEQVREHVELFLRVARWEASSRERMFAFGVADMLFVRRNPEHFRIGQYVFTEVVWNAASAERRAELLEANDPIGALVVGLINEAVDAGDLELRGLTAEQVSVGVWALTIGTHNLVHAEGVMDDFNVRDPYRLFCRHLQTLLNGYGWKPLVDIADDAALDRLIERVSRELFPDLCGDCVAQAARPNT</sequence>
<dbReference type="InterPro" id="IPR001647">
    <property type="entry name" value="HTH_TetR"/>
</dbReference>
<dbReference type="GO" id="GO:0000976">
    <property type="term" value="F:transcription cis-regulatory region binding"/>
    <property type="evidence" value="ECO:0007669"/>
    <property type="project" value="TreeGrafter"/>
</dbReference>
<dbReference type="InterPro" id="IPR009057">
    <property type="entry name" value="Homeodomain-like_sf"/>
</dbReference>
<dbReference type="PROSITE" id="PS50977">
    <property type="entry name" value="HTH_TETR_2"/>
    <property type="match status" value="1"/>
</dbReference>
<evidence type="ECO:0000256" key="4">
    <source>
        <dbReference type="PROSITE-ProRule" id="PRU00335"/>
    </source>
</evidence>
<protein>
    <submittedName>
        <fullName evidence="6">TetR/AcrR family transcriptional regulator</fullName>
    </submittedName>
</protein>
<evidence type="ECO:0000259" key="5">
    <source>
        <dbReference type="PROSITE" id="PS50977"/>
    </source>
</evidence>
<accession>A0A3N0V210</accession>
<dbReference type="PANTHER" id="PTHR30055:SF234">
    <property type="entry name" value="HTH-TYPE TRANSCRIPTIONAL REGULATOR BETI"/>
    <property type="match status" value="1"/>
</dbReference>
<keyword evidence="3" id="KW-0804">Transcription</keyword>
<reference evidence="6 7" key="1">
    <citation type="submission" date="2018-10" db="EMBL/GenBank/DDBJ databases">
        <authorList>
            <person name="Chen W.-M."/>
        </authorList>
    </citation>
    <scope>NUCLEOTIDE SEQUENCE [LARGE SCALE GENOMIC DNA]</scope>
    <source>
        <strain evidence="6 7">THS-13</strain>
    </source>
</reference>
<dbReference type="GO" id="GO:0003700">
    <property type="term" value="F:DNA-binding transcription factor activity"/>
    <property type="evidence" value="ECO:0007669"/>
    <property type="project" value="TreeGrafter"/>
</dbReference>
<dbReference type="Pfam" id="PF00440">
    <property type="entry name" value="TetR_N"/>
    <property type="match status" value="1"/>
</dbReference>
<keyword evidence="2 4" id="KW-0238">DNA-binding</keyword>
<dbReference type="Gene3D" id="1.10.10.60">
    <property type="entry name" value="Homeodomain-like"/>
    <property type="match status" value="1"/>
</dbReference>
<keyword evidence="1" id="KW-0805">Transcription regulation</keyword>
<organism evidence="6 7">
    <name type="scientific">Stagnimonas aquatica</name>
    <dbReference type="NCBI Taxonomy" id="2689987"/>
    <lineage>
        <taxon>Bacteria</taxon>
        <taxon>Pseudomonadati</taxon>
        <taxon>Pseudomonadota</taxon>
        <taxon>Gammaproteobacteria</taxon>
        <taxon>Nevskiales</taxon>
        <taxon>Nevskiaceae</taxon>
        <taxon>Stagnimonas</taxon>
    </lineage>
</organism>